<gene>
    <name evidence="1" type="ORF">EYF80_003521</name>
</gene>
<dbReference type="AlphaFoldDB" id="A0A4Z2J8C8"/>
<organism evidence="1 2">
    <name type="scientific">Liparis tanakae</name>
    <name type="common">Tanaka's snailfish</name>
    <dbReference type="NCBI Taxonomy" id="230148"/>
    <lineage>
        <taxon>Eukaryota</taxon>
        <taxon>Metazoa</taxon>
        <taxon>Chordata</taxon>
        <taxon>Craniata</taxon>
        <taxon>Vertebrata</taxon>
        <taxon>Euteleostomi</taxon>
        <taxon>Actinopterygii</taxon>
        <taxon>Neopterygii</taxon>
        <taxon>Teleostei</taxon>
        <taxon>Neoteleostei</taxon>
        <taxon>Acanthomorphata</taxon>
        <taxon>Eupercaria</taxon>
        <taxon>Perciformes</taxon>
        <taxon>Cottioidei</taxon>
        <taxon>Cottales</taxon>
        <taxon>Liparidae</taxon>
        <taxon>Liparis</taxon>
    </lineage>
</organism>
<protein>
    <submittedName>
        <fullName evidence="1">Uncharacterized protein</fullName>
    </submittedName>
</protein>
<comment type="caution">
    <text evidence="1">The sequence shown here is derived from an EMBL/GenBank/DDBJ whole genome shotgun (WGS) entry which is preliminary data.</text>
</comment>
<dbReference type="Proteomes" id="UP000314294">
    <property type="component" value="Unassembled WGS sequence"/>
</dbReference>
<reference evidence="1 2" key="1">
    <citation type="submission" date="2019-03" db="EMBL/GenBank/DDBJ databases">
        <title>First draft genome of Liparis tanakae, snailfish: a comprehensive survey of snailfish specific genes.</title>
        <authorList>
            <person name="Kim W."/>
            <person name="Song I."/>
            <person name="Jeong J.-H."/>
            <person name="Kim D."/>
            <person name="Kim S."/>
            <person name="Ryu S."/>
            <person name="Song J.Y."/>
            <person name="Lee S.K."/>
        </authorList>
    </citation>
    <scope>NUCLEOTIDE SEQUENCE [LARGE SCALE GENOMIC DNA]</scope>
    <source>
        <tissue evidence="1">Muscle</tissue>
    </source>
</reference>
<accession>A0A4Z2J8C8</accession>
<proteinExistence type="predicted"/>
<evidence type="ECO:0000313" key="2">
    <source>
        <dbReference type="Proteomes" id="UP000314294"/>
    </source>
</evidence>
<evidence type="ECO:0000313" key="1">
    <source>
        <dbReference type="EMBL" id="TNN86104.1"/>
    </source>
</evidence>
<name>A0A4Z2J8C8_9TELE</name>
<dbReference type="EMBL" id="SRLO01000017">
    <property type="protein sequence ID" value="TNN86104.1"/>
    <property type="molecule type" value="Genomic_DNA"/>
</dbReference>
<sequence length="82" mass="8871">MVMTITGPTKAKMKTQIFVTVSQYQSGSGNFSMHMVTPGDRAAMTIMGTPMAEDRTQMSTLIIFALTGVRNPSALTGWHTAM</sequence>
<dbReference type="OrthoDB" id="10510022at2759"/>
<keyword evidence="2" id="KW-1185">Reference proteome</keyword>